<protein>
    <submittedName>
        <fullName evidence="2">Uncharacterized protein</fullName>
    </submittedName>
</protein>
<name>N6SZS0_DENPD</name>
<feature type="compositionally biased region" description="Pro residues" evidence="1">
    <location>
        <begin position="100"/>
        <end position="111"/>
    </location>
</feature>
<feature type="compositionally biased region" description="Low complexity" evidence="1">
    <location>
        <begin position="61"/>
        <end position="74"/>
    </location>
</feature>
<dbReference type="OrthoDB" id="5563016at2759"/>
<feature type="compositionally biased region" description="Polar residues" evidence="1">
    <location>
        <begin position="13"/>
        <end position="22"/>
    </location>
</feature>
<dbReference type="STRING" id="77166.N6SZS0"/>
<dbReference type="EMBL" id="KB741285">
    <property type="protein sequence ID" value="ENN70763.1"/>
    <property type="molecule type" value="Genomic_DNA"/>
</dbReference>
<organism evidence="2">
    <name type="scientific">Dendroctonus ponderosae</name>
    <name type="common">Mountain pine beetle</name>
    <dbReference type="NCBI Taxonomy" id="77166"/>
    <lineage>
        <taxon>Eukaryota</taxon>
        <taxon>Metazoa</taxon>
        <taxon>Ecdysozoa</taxon>
        <taxon>Arthropoda</taxon>
        <taxon>Hexapoda</taxon>
        <taxon>Insecta</taxon>
        <taxon>Pterygota</taxon>
        <taxon>Neoptera</taxon>
        <taxon>Endopterygota</taxon>
        <taxon>Coleoptera</taxon>
        <taxon>Polyphaga</taxon>
        <taxon>Cucujiformia</taxon>
        <taxon>Curculionidae</taxon>
        <taxon>Scolytinae</taxon>
        <taxon>Dendroctonus</taxon>
    </lineage>
</organism>
<feature type="non-terminal residue" evidence="2">
    <location>
        <position position="1"/>
    </location>
</feature>
<gene>
    <name evidence="3" type="ORF">D910_12636</name>
    <name evidence="2" type="ORF">YQE_12551</name>
</gene>
<reference evidence="2 4" key="1">
    <citation type="journal article" date="2013" name="Genome Biol.">
        <title>Draft genome of the mountain pine beetle, Dendroctonus ponderosae Hopkins, a major forest pest.</title>
        <authorList>
            <person name="Keeling C.I."/>
            <person name="Yuen M.M."/>
            <person name="Liao N.Y."/>
            <person name="Docking T.R."/>
            <person name="Chan S.K."/>
            <person name="Taylor G.A."/>
            <person name="Palmquist D.L."/>
            <person name="Jackman S.D."/>
            <person name="Nguyen A."/>
            <person name="Li M."/>
            <person name="Henderson H."/>
            <person name="Janes J.K."/>
            <person name="Zhao Y."/>
            <person name="Pandoh P."/>
            <person name="Moore R."/>
            <person name="Sperling F.A."/>
            <person name="Huber D.P."/>
            <person name="Birol I."/>
            <person name="Jones S.J."/>
            <person name="Bohlmann J."/>
        </authorList>
    </citation>
    <scope>NUCLEOTIDE SEQUENCE</scope>
</reference>
<feature type="compositionally biased region" description="Basic residues" evidence="1">
    <location>
        <begin position="43"/>
        <end position="53"/>
    </location>
</feature>
<dbReference type="AlphaFoldDB" id="N6SZS0"/>
<accession>N6SZS0</accession>
<dbReference type="EMBL" id="KB632425">
    <property type="protein sequence ID" value="ERL95372.1"/>
    <property type="molecule type" value="Genomic_DNA"/>
</dbReference>
<evidence type="ECO:0000313" key="2">
    <source>
        <dbReference type="EMBL" id="ENN70763.1"/>
    </source>
</evidence>
<sequence length="166" mass="18471">MVLLSFAAKKQNGSAFRTNSLGSGVRTPPSERKGKFSLGKLLRPWKWKRKRKSDKLEAVSRSDSNSPSSFPPMSDYRLNQPTSLPPNIALPQQPASQHPAYPPPYPNPPHGNSPLPSMNHNLLQQQLLQNPHFAAARDNVGNSPLSGKYYFSIRTSSIYEIQGYSQ</sequence>
<proteinExistence type="predicted"/>
<evidence type="ECO:0000256" key="1">
    <source>
        <dbReference type="SAM" id="MobiDB-lite"/>
    </source>
</evidence>
<evidence type="ECO:0000313" key="4">
    <source>
        <dbReference type="Proteomes" id="UP000030742"/>
    </source>
</evidence>
<feature type="region of interest" description="Disordered" evidence="1">
    <location>
        <begin position="13"/>
        <end position="118"/>
    </location>
</feature>
<dbReference type="HOGENOM" id="CLU_1604431_0_0_1"/>
<dbReference type="Proteomes" id="UP000030742">
    <property type="component" value="Unassembled WGS sequence"/>
</dbReference>
<evidence type="ECO:0000313" key="3">
    <source>
        <dbReference type="EMBL" id="ERL95372.1"/>
    </source>
</evidence>